<dbReference type="PANTHER" id="PTHR12042">
    <property type="entry name" value="LACTOSYLCERAMIDE 4-ALPHA-GALACTOSYLTRANSFERASE ALPHA- 1,4-GALACTOSYLTRANSFERASE"/>
    <property type="match status" value="1"/>
</dbReference>
<gene>
    <name evidence="3" type="ordered locus">Mrad2831_1169</name>
</gene>
<evidence type="ECO:0000313" key="3">
    <source>
        <dbReference type="EMBL" id="ACB23176.1"/>
    </source>
</evidence>
<evidence type="ECO:0000313" key="4">
    <source>
        <dbReference type="Proteomes" id="UP000006589"/>
    </source>
</evidence>
<dbReference type="Pfam" id="PF04572">
    <property type="entry name" value="Gb3_synth"/>
    <property type="match status" value="1"/>
</dbReference>
<dbReference type="Proteomes" id="UP000006589">
    <property type="component" value="Chromosome"/>
</dbReference>
<dbReference type="AlphaFoldDB" id="B1M1Z1"/>
<dbReference type="InterPro" id="IPR051981">
    <property type="entry name" value="Glycosyltransf_32"/>
</dbReference>
<reference evidence="3 4" key="1">
    <citation type="submission" date="2008-03" db="EMBL/GenBank/DDBJ databases">
        <title>Complete sequence of chromosome of Methylobacterium radiotolerans JCM 2831.</title>
        <authorList>
            <consortium name="US DOE Joint Genome Institute"/>
            <person name="Copeland A."/>
            <person name="Lucas S."/>
            <person name="Lapidus A."/>
            <person name="Glavina del Rio T."/>
            <person name="Dalin E."/>
            <person name="Tice H."/>
            <person name="Bruce D."/>
            <person name="Goodwin L."/>
            <person name="Pitluck S."/>
            <person name="Kiss H."/>
            <person name="Brettin T."/>
            <person name="Detter J.C."/>
            <person name="Han C."/>
            <person name="Kuske C.R."/>
            <person name="Schmutz J."/>
            <person name="Larimer F."/>
            <person name="Land M."/>
            <person name="Hauser L."/>
            <person name="Kyrpides N."/>
            <person name="Mikhailova N."/>
            <person name="Marx C.J."/>
            <person name="Richardson P."/>
        </authorList>
    </citation>
    <scope>NUCLEOTIDE SEQUENCE [LARGE SCALE GENOMIC DNA]</scope>
    <source>
        <strain evidence="4">ATCC 27329 / DSM 1819 / JCM 2831 / NBRC 15690 / NCIMB 10815 / 0-1</strain>
    </source>
</reference>
<accession>B1M1Z1</accession>
<keyword evidence="1" id="KW-0808">Transferase</keyword>
<dbReference type="Gene3D" id="3.90.550.20">
    <property type="match status" value="1"/>
</dbReference>
<dbReference type="STRING" id="426355.Mrad2831_1169"/>
<feature type="domain" description="Alpha 1,4-glycosyltransferase" evidence="2">
    <location>
        <begin position="147"/>
        <end position="212"/>
    </location>
</feature>
<name>B1M1Z1_METRJ</name>
<dbReference type="KEGG" id="mrd:Mrad2831_1169"/>
<proteinExistence type="predicted"/>
<dbReference type="HOGENOM" id="CLU_917258_0_0_5"/>
<evidence type="ECO:0000259" key="2">
    <source>
        <dbReference type="Pfam" id="PF04572"/>
    </source>
</evidence>
<dbReference type="GO" id="GO:0006688">
    <property type="term" value="P:glycosphingolipid biosynthetic process"/>
    <property type="evidence" value="ECO:0007669"/>
    <property type="project" value="TreeGrafter"/>
</dbReference>
<dbReference type="EMBL" id="CP001001">
    <property type="protein sequence ID" value="ACB23176.1"/>
    <property type="molecule type" value="Genomic_DNA"/>
</dbReference>
<dbReference type="InterPro" id="IPR007652">
    <property type="entry name" value="A1-4-GlycosylTfrase_dom"/>
</dbReference>
<dbReference type="InterPro" id="IPR029044">
    <property type="entry name" value="Nucleotide-diphossugar_trans"/>
</dbReference>
<dbReference type="eggNOG" id="COG3774">
    <property type="taxonomic scope" value="Bacteria"/>
</dbReference>
<dbReference type="GO" id="GO:0016020">
    <property type="term" value="C:membrane"/>
    <property type="evidence" value="ECO:0007669"/>
    <property type="project" value="GOC"/>
</dbReference>
<dbReference type="PANTHER" id="PTHR12042:SF21">
    <property type="entry name" value="ALPHA1,4-GALACTOSYLTRANSFERASE 1-RELATED"/>
    <property type="match status" value="1"/>
</dbReference>
<evidence type="ECO:0000256" key="1">
    <source>
        <dbReference type="ARBA" id="ARBA00022679"/>
    </source>
</evidence>
<sequence>MITFATFWHGSPLSAFEQACLCSVVRRGYSVTVYSYHNLGTLPGELKAGDASEIAPQDMVQRFIYDGRPNLSHFSDFFRYNLFDRTSHIWIDADMLMLRPLDFEVATEIIAMESPTSICGAIMRLNPGEKLDLILNKIDKAKDRDLIWGETGPRLLTEIFGEQSIRKVAHPPNDFFPISHNDFWRVFLPSERDWCESRCKESFSVHLWNNIVDRLGIWKRIAPPAGSWLAARYEADGTAGMFDASYPPEVMRRMIDNWILRKSGDDLGIKSVARQFVPSLRRSARSYIDRLR</sequence>
<organism evidence="3 4">
    <name type="scientific">Methylobacterium radiotolerans (strain ATCC 27329 / DSM 1819 / JCM 2831 / NBRC 15690 / NCIMB 10815 / 0-1)</name>
    <dbReference type="NCBI Taxonomy" id="426355"/>
    <lineage>
        <taxon>Bacteria</taxon>
        <taxon>Pseudomonadati</taxon>
        <taxon>Pseudomonadota</taxon>
        <taxon>Alphaproteobacteria</taxon>
        <taxon>Hyphomicrobiales</taxon>
        <taxon>Methylobacteriaceae</taxon>
        <taxon>Methylobacterium</taxon>
    </lineage>
</organism>
<dbReference type="GO" id="GO:0016758">
    <property type="term" value="F:hexosyltransferase activity"/>
    <property type="evidence" value="ECO:0007669"/>
    <property type="project" value="TreeGrafter"/>
</dbReference>
<protein>
    <recommendedName>
        <fullName evidence="2">Alpha 1,4-glycosyltransferase domain-containing protein</fullName>
    </recommendedName>
</protein>
<dbReference type="SUPFAM" id="SSF53448">
    <property type="entry name" value="Nucleotide-diphospho-sugar transferases"/>
    <property type="match status" value="1"/>
</dbReference>